<dbReference type="GO" id="GO:0000160">
    <property type="term" value="P:phosphorelay signal transduction system"/>
    <property type="evidence" value="ECO:0007669"/>
    <property type="project" value="InterPro"/>
</dbReference>
<dbReference type="InterPro" id="IPR036388">
    <property type="entry name" value="WH-like_DNA-bd_sf"/>
</dbReference>
<dbReference type="EMBL" id="CP001814">
    <property type="protein sequence ID" value="ACZ85021.1"/>
    <property type="molecule type" value="Genomic_DNA"/>
</dbReference>
<dbReference type="AlphaFoldDB" id="D2AW68"/>
<dbReference type="InterPro" id="IPR001867">
    <property type="entry name" value="OmpR/PhoB-type_DNA-bd"/>
</dbReference>
<dbReference type="RefSeq" id="WP_012888766.1">
    <property type="nucleotide sequence ID" value="NC_013595.1"/>
</dbReference>
<dbReference type="FunFam" id="1.25.40.10:FF:000222">
    <property type="entry name" value="SARP family transcriptional regulator"/>
    <property type="match status" value="1"/>
</dbReference>
<keyword evidence="3 5" id="KW-0238">DNA-binding</keyword>
<evidence type="ECO:0000259" key="7">
    <source>
        <dbReference type="PROSITE" id="PS51755"/>
    </source>
</evidence>
<dbReference type="PANTHER" id="PTHR47691:SF3">
    <property type="entry name" value="HTH-TYPE TRANSCRIPTIONAL REGULATOR RV0890C-RELATED"/>
    <property type="match status" value="1"/>
</dbReference>
<gene>
    <name evidence="8" type="ordered locus">Sros_2036</name>
</gene>
<dbReference type="SUPFAM" id="SSF46894">
    <property type="entry name" value="C-terminal effector domain of the bipartite response regulators"/>
    <property type="match status" value="1"/>
</dbReference>
<dbReference type="InterPro" id="IPR019734">
    <property type="entry name" value="TPR_rpt"/>
</dbReference>
<dbReference type="InterPro" id="IPR005158">
    <property type="entry name" value="BTAD"/>
</dbReference>
<feature type="DNA-binding region" description="OmpR/PhoB-type" evidence="5">
    <location>
        <begin position="1"/>
        <end position="91"/>
    </location>
</feature>
<dbReference type="Proteomes" id="UP000002029">
    <property type="component" value="Chromosome"/>
</dbReference>
<evidence type="ECO:0000256" key="5">
    <source>
        <dbReference type="PROSITE-ProRule" id="PRU01091"/>
    </source>
</evidence>
<dbReference type="SMART" id="SM00028">
    <property type="entry name" value="TPR"/>
    <property type="match status" value="4"/>
</dbReference>
<dbReference type="SMART" id="SM01043">
    <property type="entry name" value="BTAD"/>
    <property type="match status" value="1"/>
</dbReference>
<dbReference type="Gene3D" id="1.25.40.10">
    <property type="entry name" value="Tetratricopeptide repeat domain"/>
    <property type="match status" value="3"/>
</dbReference>
<dbReference type="OrthoDB" id="3194665at2"/>
<evidence type="ECO:0000256" key="3">
    <source>
        <dbReference type="ARBA" id="ARBA00023125"/>
    </source>
</evidence>
<dbReference type="PROSITE" id="PS51755">
    <property type="entry name" value="OMPR_PHOB"/>
    <property type="match status" value="1"/>
</dbReference>
<evidence type="ECO:0000256" key="1">
    <source>
        <dbReference type="ARBA" id="ARBA00005820"/>
    </source>
</evidence>
<keyword evidence="2" id="KW-0805">Transcription regulation</keyword>
<evidence type="ECO:0000313" key="8">
    <source>
        <dbReference type="EMBL" id="ACZ85021.1"/>
    </source>
</evidence>
<feature type="region of interest" description="Disordered" evidence="6">
    <location>
        <begin position="243"/>
        <end position="274"/>
    </location>
</feature>
<feature type="domain" description="OmpR/PhoB-type" evidence="7">
    <location>
        <begin position="1"/>
        <end position="91"/>
    </location>
</feature>
<name>D2AW68_STRRD</name>
<dbReference type="InterPro" id="IPR016032">
    <property type="entry name" value="Sig_transdc_resp-reg_C-effctor"/>
</dbReference>
<dbReference type="PRINTS" id="PR00364">
    <property type="entry name" value="DISEASERSIST"/>
</dbReference>
<evidence type="ECO:0000313" key="9">
    <source>
        <dbReference type="Proteomes" id="UP000002029"/>
    </source>
</evidence>
<organism evidence="8 9">
    <name type="scientific">Streptosporangium roseum (strain ATCC 12428 / DSM 43021 / JCM 3005 / KCTC 9067 / NCIMB 10171 / NRRL 2505 / NI 9100)</name>
    <dbReference type="NCBI Taxonomy" id="479432"/>
    <lineage>
        <taxon>Bacteria</taxon>
        <taxon>Bacillati</taxon>
        <taxon>Actinomycetota</taxon>
        <taxon>Actinomycetes</taxon>
        <taxon>Streptosporangiales</taxon>
        <taxon>Streptosporangiaceae</taxon>
        <taxon>Streptosporangium</taxon>
    </lineage>
</organism>
<dbReference type="KEGG" id="sro:Sros_2036"/>
<sequence length="1110" mass="117128">MRFGILGTTRVWRDDGSEVATGGPARRALLTLLLARPGEVVTADRLVDDLYGGRPPAGAAHALQSQVSRLRGDLGREAAIELLPAGYRLAVDPDDVDAHRFERLSVEGRRSLEAGDPGQASALLRAALGLWRGPALADAADAGSVQAQALRLEERRAGALEDRIEADLRRGGHRAVIPELRELVGRHPLRERLHGLLMRALRADGRQAEALVAFEEARRLLAEELGADPSAELAALHRTLLRGEPPPAASAPHRAPSRGGRPFETPAPHRAAPRGGRAFETPALPAQLTSFVGRAEDVAKVTELLGTARLVTLIGPGGAGKTRLSIEVAARRPDVCLVELAPLRDGPEPAPAVLGALGLRESGLLAMPAGTTPISRLIAALADRPPLLVLDNCEHIVEAVAALAGRLLAGCPELRILATSREPLAITGEHLWPVRPLAPAPAARLFADRAAAVRSGFVVDGADAEVVRRICRALDGLPLAIELAAARMRTHDLAELASRLDDRFRLLSRGSRTAEARHQTLRAVVAWSWDLLSEAEQTMARRLTVFSGGATAEAAARVCGGPDAGDVLDWLADKSLLEVGDGRYRMLDTIHAFCAERLDAAGESGALRRAHAEHFLALAQAADPRLRRSGQLEWLGILSADHENLLAALRWAVEAGEVELALRLLASLSSYFWMRGMRTSATAQAVALLDMIGDNPPPDLGDEYVLCALTAAASDAGREAWERHRATAESIVVDPDRPRRHPVITLLWPMINAGAGDPRAALSVIARGRVGSDPWERAVVHLLWGYPQLAAGDLAQAEHEFASAADAFRSLGDRWGTSLALDALAGLAGLYGDPSKAIVLIDEALTLTEQLGAVEDLPDLLCNRGDHRVRIALAGRAAPDGRDGPDGPDAAGTGLAEARADYERAAEIARHAGSPTYLAGALRGLGDIARLEGDPAGARRLYEQAMERFETHWVKSAGNRTATLFGLGKVAEAAGDLDGARSLHRQAVEVATAAGSIVESARAVEALAGLALLEGDAPAAALLLGAAAGLRGILTEDDPEVSRTAAATRAALGAGTYEAAHRRAARLPQEDALRLAGVPEAVIQASPINAVAGYQARNSGPCDQPQSSCG</sequence>
<protein>
    <submittedName>
        <fullName evidence="8">ATPase-like protein</fullName>
    </submittedName>
</protein>
<dbReference type="SMART" id="SM00862">
    <property type="entry name" value="Trans_reg_C"/>
    <property type="match status" value="1"/>
</dbReference>
<dbReference type="Pfam" id="PF00486">
    <property type="entry name" value="Trans_reg_C"/>
    <property type="match status" value="1"/>
</dbReference>
<dbReference type="Pfam" id="PF03704">
    <property type="entry name" value="BTAD"/>
    <property type="match status" value="1"/>
</dbReference>
<dbReference type="HOGENOM" id="CLU_004665_1_3_11"/>
<evidence type="ECO:0000256" key="2">
    <source>
        <dbReference type="ARBA" id="ARBA00023015"/>
    </source>
</evidence>
<evidence type="ECO:0000256" key="4">
    <source>
        <dbReference type="ARBA" id="ARBA00023163"/>
    </source>
</evidence>
<evidence type="ECO:0000256" key="6">
    <source>
        <dbReference type="SAM" id="MobiDB-lite"/>
    </source>
</evidence>
<dbReference type="Gene3D" id="1.10.10.10">
    <property type="entry name" value="Winged helix-like DNA-binding domain superfamily/Winged helix DNA-binding domain"/>
    <property type="match status" value="1"/>
</dbReference>
<dbReference type="eggNOG" id="COG3903">
    <property type="taxonomic scope" value="Bacteria"/>
</dbReference>
<dbReference type="SUPFAM" id="SSF52540">
    <property type="entry name" value="P-loop containing nucleoside triphosphate hydrolases"/>
    <property type="match status" value="1"/>
</dbReference>
<proteinExistence type="inferred from homology"/>
<keyword evidence="4" id="KW-0804">Transcription</keyword>
<dbReference type="Gene3D" id="3.40.50.300">
    <property type="entry name" value="P-loop containing nucleotide triphosphate hydrolases"/>
    <property type="match status" value="1"/>
</dbReference>
<dbReference type="Pfam" id="PF13424">
    <property type="entry name" value="TPR_12"/>
    <property type="match status" value="1"/>
</dbReference>
<dbReference type="PANTHER" id="PTHR47691">
    <property type="entry name" value="REGULATOR-RELATED"/>
    <property type="match status" value="1"/>
</dbReference>
<dbReference type="GO" id="GO:0003677">
    <property type="term" value="F:DNA binding"/>
    <property type="evidence" value="ECO:0007669"/>
    <property type="project" value="UniProtKB-UniRule"/>
</dbReference>
<dbReference type="SUPFAM" id="SSF48452">
    <property type="entry name" value="TPR-like"/>
    <property type="match status" value="3"/>
</dbReference>
<comment type="similarity">
    <text evidence="1">Belongs to the AfsR/DnrI/RedD regulatory family.</text>
</comment>
<dbReference type="InterPro" id="IPR027417">
    <property type="entry name" value="P-loop_NTPase"/>
</dbReference>
<dbReference type="STRING" id="479432.Sros_2036"/>
<dbReference type="eggNOG" id="COG3629">
    <property type="taxonomic scope" value="Bacteria"/>
</dbReference>
<accession>D2AW68</accession>
<keyword evidence="9" id="KW-1185">Reference proteome</keyword>
<dbReference type="InterPro" id="IPR011990">
    <property type="entry name" value="TPR-like_helical_dom_sf"/>
</dbReference>
<reference evidence="8 9" key="1">
    <citation type="journal article" date="2010" name="Stand. Genomic Sci.">
        <title>Complete genome sequence of Streptosporangium roseum type strain (NI 9100).</title>
        <authorList>
            <person name="Nolan M."/>
            <person name="Sikorski J."/>
            <person name="Jando M."/>
            <person name="Lucas S."/>
            <person name="Lapidus A."/>
            <person name="Glavina Del Rio T."/>
            <person name="Chen F."/>
            <person name="Tice H."/>
            <person name="Pitluck S."/>
            <person name="Cheng J.F."/>
            <person name="Chertkov O."/>
            <person name="Sims D."/>
            <person name="Meincke L."/>
            <person name="Brettin T."/>
            <person name="Han C."/>
            <person name="Detter J.C."/>
            <person name="Bruce D."/>
            <person name="Goodwin L."/>
            <person name="Land M."/>
            <person name="Hauser L."/>
            <person name="Chang Y.J."/>
            <person name="Jeffries C.D."/>
            <person name="Ivanova N."/>
            <person name="Mavromatis K."/>
            <person name="Mikhailova N."/>
            <person name="Chen A."/>
            <person name="Palaniappan K."/>
            <person name="Chain P."/>
            <person name="Rohde M."/>
            <person name="Goker M."/>
            <person name="Bristow J."/>
            <person name="Eisen J.A."/>
            <person name="Markowitz V."/>
            <person name="Hugenholtz P."/>
            <person name="Kyrpides N.C."/>
            <person name="Klenk H.P."/>
        </authorList>
    </citation>
    <scope>NUCLEOTIDE SEQUENCE [LARGE SCALE GENOMIC DNA]</scope>
    <source>
        <strain evidence="9">ATCC 12428 / DSM 43021 / JCM 3005 / NI 9100</strain>
    </source>
</reference>
<dbReference type="GO" id="GO:0006355">
    <property type="term" value="P:regulation of DNA-templated transcription"/>
    <property type="evidence" value="ECO:0007669"/>
    <property type="project" value="InterPro"/>
</dbReference>
<dbReference type="CDD" id="cd15831">
    <property type="entry name" value="BTAD"/>
    <property type="match status" value="1"/>
</dbReference>